<dbReference type="Pfam" id="PF00486">
    <property type="entry name" value="Trans_reg_C"/>
    <property type="match status" value="1"/>
</dbReference>
<dbReference type="Gene3D" id="1.10.10.10">
    <property type="entry name" value="Winged helix-like DNA-binding domain superfamily/Winged helix DNA-binding domain"/>
    <property type="match status" value="1"/>
</dbReference>
<dbReference type="PANTHER" id="PTHR48111">
    <property type="entry name" value="REGULATOR OF RPOS"/>
    <property type="match status" value="1"/>
</dbReference>
<keyword evidence="4" id="KW-0804">Transcription</keyword>
<gene>
    <name evidence="9" type="ORF">J5A65_12215</name>
</gene>
<reference evidence="9 10" key="1">
    <citation type="submission" date="2021-03" db="EMBL/GenBank/DDBJ databases">
        <title>Human Oral Microbial Genomes.</title>
        <authorList>
            <person name="Johnston C.D."/>
            <person name="Chen T."/>
            <person name="Dewhirst F.E."/>
        </authorList>
    </citation>
    <scope>NUCLEOTIDE SEQUENCE [LARGE SCALE GENOMIC DNA]</scope>
    <source>
        <strain evidence="9 10">DSMZ 100122</strain>
    </source>
</reference>
<keyword evidence="3 6" id="KW-0238">DNA-binding</keyword>
<dbReference type="Gene3D" id="6.10.250.690">
    <property type="match status" value="1"/>
</dbReference>
<dbReference type="InterPro" id="IPR039420">
    <property type="entry name" value="WalR-like"/>
</dbReference>
<dbReference type="InterPro" id="IPR016032">
    <property type="entry name" value="Sig_transdc_resp-reg_C-effctor"/>
</dbReference>
<dbReference type="EMBL" id="CP072384">
    <property type="protein sequence ID" value="QUC09714.1"/>
    <property type="molecule type" value="Genomic_DNA"/>
</dbReference>
<dbReference type="CDD" id="cd00383">
    <property type="entry name" value="trans_reg_C"/>
    <property type="match status" value="1"/>
</dbReference>
<keyword evidence="1 5" id="KW-0597">Phosphoprotein</keyword>
<dbReference type="PROSITE" id="PS51755">
    <property type="entry name" value="OMPR_PHOB"/>
    <property type="match status" value="1"/>
</dbReference>
<evidence type="ECO:0000256" key="6">
    <source>
        <dbReference type="PROSITE-ProRule" id="PRU01091"/>
    </source>
</evidence>
<evidence type="ECO:0000313" key="9">
    <source>
        <dbReference type="EMBL" id="QUC09714.1"/>
    </source>
</evidence>
<evidence type="ECO:0000256" key="4">
    <source>
        <dbReference type="ARBA" id="ARBA00023163"/>
    </source>
</evidence>
<dbReference type="Gene3D" id="3.40.50.2300">
    <property type="match status" value="1"/>
</dbReference>
<evidence type="ECO:0000256" key="3">
    <source>
        <dbReference type="ARBA" id="ARBA00023125"/>
    </source>
</evidence>
<feature type="DNA-binding region" description="OmpR/PhoB-type" evidence="6">
    <location>
        <begin position="145"/>
        <end position="243"/>
    </location>
</feature>
<dbReference type="PROSITE" id="PS50110">
    <property type="entry name" value="RESPONSE_REGULATORY"/>
    <property type="match status" value="1"/>
</dbReference>
<keyword evidence="2" id="KW-0805">Transcription regulation</keyword>
<evidence type="ECO:0000256" key="5">
    <source>
        <dbReference type="PROSITE-ProRule" id="PRU00169"/>
    </source>
</evidence>
<dbReference type="InterPro" id="IPR036388">
    <property type="entry name" value="WH-like_DNA-bd_sf"/>
</dbReference>
<evidence type="ECO:0000259" key="8">
    <source>
        <dbReference type="PROSITE" id="PS51755"/>
    </source>
</evidence>
<dbReference type="SUPFAM" id="SSF46894">
    <property type="entry name" value="C-terminal effector domain of the bipartite response regulators"/>
    <property type="match status" value="1"/>
</dbReference>
<name>A0ABX7Y8Y1_9ACTN</name>
<dbReference type="InterPro" id="IPR011006">
    <property type="entry name" value="CheY-like_superfamily"/>
</dbReference>
<dbReference type="Pfam" id="PF00072">
    <property type="entry name" value="Response_reg"/>
    <property type="match status" value="1"/>
</dbReference>
<organism evidence="9 10">
    <name type="scientific">Arachnia rubra</name>
    <dbReference type="NCBI Taxonomy" id="1547448"/>
    <lineage>
        <taxon>Bacteria</taxon>
        <taxon>Bacillati</taxon>
        <taxon>Actinomycetota</taxon>
        <taxon>Actinomycetes</taxon>
        <taxon>Propionibacteriales</taxon>
        <taxon>Propionibacteriaceae</taxon>
        <taxon>Arachnia</taxon>
    </lineage>
</organism>
<evidence type="ECO:0000259" key="7">
    <source>
        <dbReference type="PROSITE" id="PS50110"/>
    </source>
</evidence>
<dbReference type="PANTHER" id="PTHR48111:SF4">
    <property type="entry name" value="DNA-BINDING DUAL TRANSCRIPTIONAL REGULATOR OMPR"/>
    <property type="match status" value="1"/>
</dbReference>
<dbReference type="InterPro" id="IPR001789">
    <property type="entry name" value="Sig_transdc_resp-reg_receiver"/>
</dbReference>
<evidence type="ECO:0000313" key="10">
    <source>
        <dbReference type="Proteomes" id="UP000678513"/>
    </source>
</evidence>
<feature type="domain" description="OmpR/PhoB-type" evidence="8">
    <location>
        <begin position="145"/>
        <end position="243"/>
    </location>
</feature>
<evidence type="ECO:0000256" key="2">
    <source>
        <dbReference type="ARBA" id="ARBA00023015"/>
    </source>
</evidence>
<proteinExistence type="predicted"/>
<dbReference type="SUPFAM" id="SSF52172">
    <property type="entry name" value="CheY-like"/>
    <property type="match status" value="1"/>
</dbReference>
<keyword evidence="10" id="KW-1185">Reference proteome</keyword>
<sequence length="245" mass="26920">MGDPDVRDPAVPDSISYPDRVPRILIVDDDPTVRGVVSDYLRAAGHDVSEVADGLAALGHGDDKDLIILDLMLPGIDGLEVFRRLRSRGVQAPVIMLTAKGAEADRILGLELGADDYLAKPFSPRELVLRVTAVLRRRQPSAPERDVVTDGDLTLDLTAQKASLAGVSLALTIREFDLLAHLVTHPDQVFSRDELMRAVWGWDAGDASTVTVHVRRLRGKVETDPHHPSRLVTVWGRGYRWEPHG</sequence>
<accession>A0ABX7Y8Y1</accession>
<dbReference type="Proteomes" id="UP000678513">
    <property type="component" value="Chromosome"/>
</dbReference>
<dbReference type="SMART" id="SM00862">
    <property type="entry name" value="Trans_reg_C"/>
    <property type="match status" value="1"/>
</dbReference>
<dbReference type="SMART" id="SM00448">
    <property type="entry name" value="REC"/>
    <property type="match status" value="1"/>
</dbReference>
<dbReference type="InterPro" id="IPR001867">
    <property type="entry name" value="OmpR/PhoB-type_DNA-bd"/>
</dbReference>
<evidence type="ECO:0000256" key="1">
    <source>
        <dbReference type="ARBA" id="ARBA00022553"/>
    </source>
</evidence>
<feature type="domain" description="Response regulatory" evidence="7">
    <location>
        <begin position="23"/>
        <end position="135"/>
    </location>
</feature>
<protein>
    <submittedName>
        <fullName evidence="9">Response regulator transcription factor</fullName>
    </submittedName>
</protein>
<feature type="modified residue" description="4-aspartylphosphate" evidence="5">
    <location>
        <position position="70"/>
    </location>
</feature>